<evidence type="ECO:0000313" key="9">
    <source>
        <dbReference type="EMBL" id="CAA0837173.1"/>
    </source>
</evidence>
<evidence type="ECO:0000259" key="8">
    <source>
        <dbReference type="PROSITE" id="PS50888"/>
    </source>
</evidence>
<dbReference type="Gene3D" id="4.10.280.10">
    <property type="entry name" value="Helix-loop-helix DNA-binding domain"/>
    <property type="match status" value="1"/>
</dbReference>
<reference evidence="9" key="1">
    <citation type="submission" date="2019-12" db="EMBL/GenBank/DDBJ databases">
        <authorList>
            <person name="Scholes J."/>
        </authorList>
    </citation>
    <scope>NUCLEOTIDE SEQUENCE</scope>
</reference>
<proteinExistence type="predicted"/>
<sequence length="357" mass="40093">MEEQVQGGVCGGNFTELIRSSSIKGPGRFGWPNHYRATCDSAGSVIHEPSPENVAIVSTLQMMGINLSPSTSVDDDNWNQDLILQVSISAPLDLVDPGMNNDEQNPDFQYNPNSFDYSLPLLQTLLDVGPIRQSTPNNHQSINYRPSQNYVSRTEFCPTLPNNVQETRHANDRFEFTNNYAPFWNESASSFAASSQARLIHRPSSLHNSNPNFDHILDSKQHNYQEAGRGPKKASHKPAAKRPPAESPSPLSAFKVRKEKLGDRITALQQLVSPFGKTDTASVLHEAIEYIKFLHEQIGVLSTPYLKNGSPQLKYQQAEDKIKDAKEQIEDLKSREITKYMFKIPSRRLLHCKCTSR</sequence>
<feature type="compositionally biased region" description="Basic residues" evidence="7">
    <location>
        <begin position="230"/>
        <end position="240"/>
    </location>
</feature>
<organism evidence="9 10">
    <name type="scientific">Striga hermonthica</name>
    <name type="common">Purple witchweed</name>
    <name type="synonym">Buchnera hermonthica</name>
    <dbReference type="NCBI Taxonomy" id="68872"/>
    <lineage>
        <taxon>Eukaryota</taxon>
        <taxon>Viridiplantae</taxon>
        <taxon>Streptophyta</taxon>
        <taxon>Embryophyta</taxon>
        <taxon>Tracheophyta</taxon>
        <taxon>Spermatophyta</taxon>
        <taxon>Magnoliopsida</taxon>
        <taxon>eudicotyledons</taxon>
        <taxon>Gunneridae</taxon>
        <taxon>Pentapetalae</taxon>
        <taxon>asterids</taxon>
        <taxon>lamiids</taxon>
        <taxon>Lamiales</taxon>
        <taxon>Orobanchaceae</taxon>
        <taxon>Buchnereae</taxon>
        <taxon>Striga</taxon>
    </lineage>
</organism>
<dbReference type="AlphaFoldDB" id="A0A9N7NUN4"/>
<comment type="subunit">
    <text evidence="2">Homodimer.</text>
</comment>
<dbReference type="InterPro" id="IPR011598">
    <property type="entry name" value="bHLH_dom"/>
</dbReference>
<dbReference type="Proteomes" id="UP001153555">
    <property type="component" value="Unassembled WGS sequence"/>
</dbReference>
<dbReference type="PANTHER" id="PTHR16223:SF238">
    <property type="entry name" value="TRANSCRIPTION FACTOR BHLH114"/>
    <property type="match status" value="1"/>
</dbReference>
<dbReference type="GO" id="GO:0046983">
    <property type="term" value="F:protein dimerization activity"/>
    <property type="evidence" value="ECO:0007669"/>
    <property type="project" value="InterPro"/>
</dbReference>
<evidence type="ECO:0000256" key="3">
    <source>
        <dbReference type="ARBA" id="ARBA00023015"/>
    </source>
</evidence>
<dbReference type="InterPro" id="IPR045239">
    <property type="entry name" value="bHLH95_bHLH"/>
</dbReference>
<dbReference type="GO" id="GO:0000981">
    <property type="term" value="F:DNA-binding transcription factor activity, RNA polymerase II-specific"/>
    <property type="evidence" value="ECO:0007669"/>
    <property type="project" value="TreeGrafter"/>
</dbReference>
<dbReference type="EMBL" id="CACSLK010030184">
    <property type="protein sequence ID" value="CAA0837173.1"/>
    <property type="molecule type" value="Genomic_DNA"/>
</dbReference>
<keyword evidence="10" id="KW-1185">Reference proteome</keyword>
<keyword evidence="6" id="KW-0539">Nucleus</keyword>
<keyword evidence="3" id="KW-0805">Transcription regulation</keyword>
<evidence type="ECO:0000256" key="2">
    <source>
        <dbReference type="ARBA" id="ARBA00011738"/>
    </source>
</evidence>
<dbReference type="OrthoDB" id="673975at2759"/>
<dbReference type="InterPro" id="IPR045843">
    <property type="entry name" value="IND-like"/>
</dbReference>
<protein>
    <submittedName>
        <fullName evidence="9">Transcription factor bHLH123</fullName>
    </submittedName>
</protein>
<dbReference type="CDD" id="cd11393">
    <property type="entry name" value="bHLH_AtbHLH_like"/>
    <property type="match status" value="1"/>
</dbReference>
<keyword evidence="4" id="KW-0238">DNA-binding</keyword>
<evidence type="ECO:0000256" key="5">
    <source>
        <dbReference type="ARBA" id="ARBA00023163"/>
    </source>
</evidence>
<gene>
    <name evidence="9" type="ORF">SHERM_04171</name>
</gene>
<evidence type="ECO:0000256" key="1">
    <source>
        <dbReference type="ARBA" id="ARBA00004123"/>
    </source>
</evidence>
<comment type="caution">
    <text evidence="9">The sequence shown here is derived from an EMBL/GenBank/DDBJ whole genome shotgun (WGS) entry which is preliminary data.</text>
</comment>
<dbReference type="PANTHER" id="PTHR16223">
    <property type="entry name" value="TRANSCRIPTION FACTOR BHLH83-RELATED"/>
    <property type="match status" value="1"/>
</dbReference>
<evidence type="ECO:0000256" key="7">
    <source>
        <dbReference type="SAM" id="MobiDB-lite"/>
    </source>
</evidence>
<keyword evidence="5" id="KW-0804">Transcription</keyword>
<name>A0A9N7NUN4_STRHE</name>
<evidence type="ECO:0000313" key="10">
    <source>
        <dbReference type="Proteomes" id="UP001153555"/>
    </source>
</evidence>
<dbReference type="PROSITE" id="PS50888">
    <property type="entry name" value="BHLH"/>
    <property type="match status" value="1"/>
</dbReference>
<comment type="subcellular location">
    <subcellularLocation>
        <location evidence="1">Nucleus</location>
    </subcellularLocation>
</comment>
<evidence type="ECO:0000256" key="6">
    <source>
        <dbReference type="ARBA" id="ARBA00023242"/>
    </source>
</evidence>
<dbReference type="GO" id="GO:0005634">
    <property type="term" value="C:nucleus"/>
    <property type="evidence" value="ECO:0007669"/>
    <property type="project" value="UniProtKB-SubCell"/>
</dbReference>
<evidence type="ECO:0000256" key="4">
    <source>
        <dbReference type="ARBA" id="ARBA00023125"/>
    </source>
</evidence>
<dbReference type="InterPro" id="IPR036638">
    <property type="entry name" value="HLH_DNA-bd_sf"/>
</dbReference>
<dbReference type="GO" id="GO:0000978">
    <property type="term" value="F:RNA polymerase II cis-regulatory region sequence-specific DNA binding"/>
    <property type="evidence" value="ECO:0007669"/>
    <property type="project" value="TreeGrafter"/>
</dbReference>
<feature type="region of interest" description="Disordered" evidence="7">
    <location>
        <begin position="222"/>
        <end position="252"/>
    </location>
</feature>
<accession>A0A9N7NUN4</accession>
<dbReference type="SUPFAM" id="SSF47459">
    <property type="entry name" value="HLH, helix-loop-helix DNA-binding domain"/>
    <property type="match status" value="1"/>
</dbReference>
<feature type="domain" description="BHLH" evidence="8">
    <location>
        <begin position="245"/>
        <end position="294"/>
    </location>
</feature>
<dbReference type="FunFam" id="4.10.280.10:FF:000032">
    <property type="entry name" value="Transcription factor bHLH123 family"/>
    <property type="match status" value="1"/>
</dbReference>